<dbReference type="EMBL" id="BJUA01000005">
    <property type="protein sequence ID" value="GEK17644.1"/>
    <property type="molecule type" value="Genomic_DNA"/>
</dbReference>
<dbReference type="PROSITE" id="PS00108">
    <property type="entry name" value="PROTEIN_KINASE_ST"/>
    <property type="match status" value="1"/>
</dbReference>
<dbReference type="GO" id="GO:0005524">
    <property type="term" value="F:ATP binding"/>
    <property type="evidence" value="ECO:0007669"/>
    <property type="project" value="UniProtKB-KW"/>
</dbReference>
<evidence type="ECO:0000256" key="3">
    <source>
        <dbReference type="ARBA" id="ARBA00022679"/>
    </source>
</evidence>
<gene>
    <name evidence="12" type="ORF">CPE01_13770</name>
</gene>
<comment type="catalytic activity">
    <reaction evidence="7">
        <text>L-threonyl-[protein] + ATP = O-phospho-L-threonyl-[protein] + ADP + H(+)</text>
        <dbReference type="Rhea" id="RHEA:46608"/>
        <dbReference type="Rhea" id="RHEA-COMP:11060"/>
        <dbReference type="Rhea" id="RHEA-COMP:11605"/>
        <dbReference type="ChEBI" id="CHEBI:15378"/>
        <dbReference type="ChEBI" id="CHEBI:30013"/>
        <dbReference type="ChEBI" id="CHEBI:30616"/>
        <dbReference type="ChEBI" id="CHEBI:61977"/>
        <dbReference type="ChEBI" id="CHEBI:456216"/>
        <dbReference type="EC" id="2.7.11.1"/>
    </reaction>
</comment>
<dbReference type="SUPFAM" id="SSF56112">
    <property type="entry name" value="Protein kinase-like (PK-like)"/>
    <property type="match status" value="1"/>
</dbReference>
<keyword evidence="10" id="KW-0472">Membrane</keyword>
<dbReference type="Gene3D" id="3.30.200.20">
    <property type="entry name" value="Phosphorylase Kinase, domain 1"/>
    <property type="match status" value="1"/>
</dbReference>
<feature type="compositionally biased region" description="Pro residues" evidence="9">
    <location>
        <begin position="362"/>
        <end position="373"/>
    </location>
</feature>
<reference evidence="12 13" key="1">
    <citation type="submission" date="2019-07" db="EMBL/GenBank/DDBJ databases">
        <title>Whole genome shotgun sequence of Cellulomonas persica NBRC 101101.</title>
        <authorList>
            <person name="Hosoyama A."/>
            <person name="Uohara A."/>
            <person name="Ohji S."/>
            <person name="Ichikawa N."/>
        </authorList>
    </citation>
    <scope>NUCLEOTIDE SEQUENCE [LARGE SCALE GENOMIC DNA]</scope>
    <source>
        <strain evidence="12 13">NBRC 101101</strain>
    </source>
</reference>
<dbReference type="PROSITE" id="PS50011">
    <property type="entry name" value="PROTEIN_KINASE_DOM"/>
    <property type="match status" value="1"/>
</dbReference>
<comment type="catalytic activity">
    <reaction evidence="8">
        <text>L-seryl-[protein] + ATP = O-phospho-L-seryl-[protein] + ADP + H(+)</text>
        <dbReference type="Rhea" id="RHEA:17989"/>
        <dbReference type="Rhea" id="RHEA-COMP:9863"/>
        <dbReference type="Rhea" id="RHEA-COMP:11604"/>
        <dbReference type="ChEBI" id="CHEBI:15378"/>
        <dbReference type="ChEBI" id="CHEBI:29999"/>
        <dbReference type="ChEBI" id="CHEBI:30616"/>
        <dbReference type="ChEBI" id="CHEBI:83421"/>
        <dbReference type="ChEBI" id="CHEBI:456216"/>
        <dbReference type="EC" id="2.7.11.1"/>
    </reaction>
</comment>
<dbReference type="EC" id="2.7.11.1" evidence="1"/>
<dbReference type="GO" id="GO:0045717">
    <property type="term" value="P:negative regulation of fatty acid biosynthetic process"/>
    <property type="evidence" value="ECO:0007669"/>
    <property type="project" value="UniProtKB-ARBA"/>
</dbReference>
<evidence type="ECO:0000313" key="12">
    <source>
        <dbReference type="EMBL" id="GEK17644.1"/>
    </source>
</evidence>
<dbReference type="Pfam" id="PF00069">
    <property type="entry name" value="Pkinase"/>
    <property type="match status" value="1"/>
</dbReference>
<evidence type="ECO:0000256" key="7">
    <source>
        <dbReference type="ARBA" id="ARBA00047899"/>
    </source>
</evidence>
<keyword evidence="2" id="KW-0723">Serine/threonine-protein kinase</keyword>
<dbReference type="AlphaFoldDB" id="A0A510USJ4"/>
<feature type="transmembrane region" description="Helical" evidence="10">
    <location>
        <begin position="424"/>
        <end position="444"/>
    </location>
</feature>
<dbReference type="FunFam" id="3.30.200.20:FF:000035">
    <property type="entry name" value="Serine/threonine protein kinase Stk1"/>
    <property type="match status" value="1"/>
</dbReference>
<evidence type="ECO:0000256" key="2">
    <source>
        <dbReference type="ARBA" id="ARBA00022527"/>
    </source>
</evidence>
<dbReference type="OrthoDB" id="9762169at2"/>
<organism evidence="12 13">
    <name type="scientific">Cellulomonas persica</name>
    <dbReference type="NCBI Taxonomy" id="76861"/>
    <lineage>
        <taxon>Bacteria</taxon>
        <taxon>Bacillati</taxon>
        <taxon>Actinomycetota</taxon>
        <taxon>Actinomycetes</taxon>
        <taxon>Micrococcales</taxon>
        <taxon>Cellulomonadaceae</taxon>
        <taxon>Cellulomonas</taxon>
    </lineage>
</organism>
<name>A0A510USJ4_9CELL</name>
<keyword evidence="13" id="KW-1185">Reference proteome</keyword>
<feature type="compositionally biased region" description="Low complexity" evidence="9">
    <location>
        <begin position="314"/>
        <end position="340"/>
    </location>
</feature>
<evidence type="ECO:0000256" key="9">
    <source>
        <dbReference type="SAM" id="MobiDB-lite"/>
    </source>
</evidence>
<keyword evidence="6" id="KW-0067">ATP-binding</keyword>
<feature type="compositionally biased region" description="Gly residues" evidence="9">
    <location>
        <begin position="341"/>
        <end position="354"/>
    </location>
</feature>
<keyword evidence="5" id="KW-0418">Kinase</keyword>
<dbReference type="RefSeq" id="WP_146805908.1">
    <property type="nucleotide sequence ID" value="NZ_BJUA01000005.1"/>
</dbReference>
<dbReference type="Proteomes" id="UP000321386">
    <property type="component" value="Unassembled WGS sequence"/>
</dbReference>
<comment type="caution">
    <text evidence="12">The sequence shown here is derived from an EMBL/GenBank/DDBJ whole genome shotgun (WGS) entry which is preliminary data.</text>
</comment>
<dbReference type="InterPro" id="IPR000719">
    <property type="entry name" value="Prot_kinase_dom"/>
</dbReference>
<dbReference type="SMART" id="SM00220">
    <property type="entry name" value="S_TKc"/>
    <property type="match status" value="1"/>
</dbReference>
<dbReference type="CDD" id="cd14014">
    <property type="entry name" value="STKc_PknB_like"/>
    <property type="match status" value="1"/>
</dbReference>
<dbReference type="GO" id="GO:0004674">
    <property type="term" value="F:protein serine/threonine kinase activity"/>
    <property type="evidence" value="ECO:0007669"/>
    <property type="project" value="UniProtKB-KW"/>
</dbReference>
<feature type="compositionally biased region" description="Pro residues" evidence="9">
    <location>
        <begin position="286"/>
        <end position="313"/>
    </location>
</feature>
<keyword evidence="3" id="KW-0808">Transferase</keyword>
<sequence>MRTTAGIALGNRYRLIKQIAVGGMGEVWEGYDESLVRPVAVKVLKQEFAGDQGFLERFRTEARNSASLSHANIAQLFDYGEQDGSSYLVMELVTGEPLSDLLEREPVLPVRRLLPILAQTARGLHAAHEAGVVHRDVKPGNILLGRGGRVKITDFGVSLARNQMTMTATGMVMGTAQYLSPEQAVGRPATPLSDLYSLGIIAYEALVGHRPFTGPTAVDIAVAHVNTPVPPLPAAVEPRLAALVMRLLSKDPAQRPTSGAALARELDRLMPRTPPSGVPMVVTTPPARPLTPPRPATPVGVPPGTPPPPPPSSIAPSSGQGSSGQVSSARGSSGQVSSGQGSSGQGSSGQGSSGQGSSVPGGTPPVPPPPSYPPRHDVRPDSTPLRSRRSVSSGGARSGAGRSVTSSRLRMQGSGPRIGRFGRLSWPVLALVLLLGALLGAALAGQLTKADGPYDQDRLARIVTWTSVRATPSGGMIAPDVTPVRVSQGTQTEVKDA</sequence>
<dbReference type="PANTHER" id="PTHR43289">
    <property type="entry name" value="MITOGEN-ACTIVATED PROTEIN KINASE KINASE KINASE 20-RELATED"/>
    <property type="match status" value="1"/>
</dbReference>
<keyword evidence="10" id="KW-0812">Transmembrane</keyword>
<feature type="region of interest" description="Disordered" evidence="9">
    <location>
        <begin position="269"/>
        <end position="418"/>
    </location>
</feature>
<dbReference type="Gene3D" id="1.10.510.10">
    <property type="entry name" value="Transferase(Phosphotransferase) domain 1"/>
    <property type="match status" value="1"/>
</dbReference>
<keyword evidence="4" id="KW-0547">Nucleotide-binding</keyword>
<evidence type="ECO:0000256" key="8">
    <source>
        <dbReference type="ARBA" id="ARBA00048679"/>
    </source>
</evidence>
<evidence type="ECO:0000256" key="1">
    <source>
        <dbReference type="ARBA" id="ARBA00012513"/>
    </source>
</evidence>
<evidence type="ECO:0000256" key="5">
    <source>
        <dbReference type="ARBA" id="ARBA00022777"/>
    </source>
</evidence>
<evidence type="ECO:0000256" key="10">
    <source>
        <dbReference type="SAM" id="Phobius"/>
    </source>
</evidence>
<evidence type="ECO:0000313" key="13">
    <source>
        <dbReference type="Proteomes" id="UP000321386"/>
    </source>
</evidence>
<evidence type="ECO:0000256" key="4">
    <source>
        <dbReference type="ARBA" id="ARBA00022741"/>
    </source>
</evidence>
<dbReference type="InterPro" id="IPR011009">
    <property type="entry name" value="Kinase-like_dom_sf"/>
</dbReference>
<feature type="compositionally biased region" description="Low complexity" evidence="9">
    <location>
        <begin position="390"/>
        <end position="408"/>
    </location>
</feature>
<keyword evidence="10" id="KW-1133">Transmembrane helix</keyword>
<dbReference type="InterPro" id="IPR008271">
    <property type="entry name" value="Ser/Thr_kinase_AS"/>
</dbReference>
<evidence type="ECO:0000256" key="6">
    <source>
        <dbReference type="ARBA" id="ARBA00022840"/>
    </source>
</evidence>
<accession>A0A510USJ4</accession>
<protein>
    <recommendedName>
        <fullName evidence="1">non-specific serine/threonine protein kinase</fullName>
        <ecNumber evidence="1">2.7.11.1</ecNumber>
    </recommendedName>
</protein>
<dbReference type="FunFam" id="1.10.510.10:FF:000021">
    <property type="entry name" value="Serine/threonine protein kinase"/>
    <property type="match status" value="1"/>
</dbReference>
<dbReference type="PANTHER" id="PTHR43289:SF6">
    <property type="entry name" value="SERINE_THREONINE-PROTEIN KINASE NEKL-3"/>
    <property type="match status" value="1"/>
</dbReference>
<feature type="domain" description="Protein kinase" evidence="11">
    <location>
        <begin position="13"/>
        <end position="270"/>
    </location>
</feature>
<proteinExistence type="predicted"/>
<evidence type="ECO:0000259" key="11">
    <source>
        <dbReference type="PROSITE" id="PS50011"/>
    </source>
</evidence>